<keyword evidence="1" id="KW-0175">Coiled coil</keyword>
<gene>
    <name evidence="3" type="ORF">G7Y89_g10835</name>
</gene>
<organism evidence="3 4">
    <name type="scientific">Cudoniella acicularis</name>
    <dbReference type="NCBI Taxonomy" id="354080"/>
    <lineage>
        <taxon>Eukaryota</taxon>
        <taxon>Fungi</taxon>
        <taxon>Dikarya</taxon>
        <taxon>Ascomycota</taxon>
        <taxon>Pezizomycotina</taxon>
        <taxon>Leotiomycetes</taxon>
        <taxon>Helotiales</taxon>
        <taxon>Tricladiaceae</taxon>
        <taxon>Cudoniella</taxon>
    </lineage>
</organism>
<evidence type="ECO:0000256" key="2">
    <source>
        <dbReference type="SAM" id="MobiDB-lite"/>
    </source>
</evidence>
<protein>
    <submittedName>
        <fullName evidence="3">Uncharacterized protein</fullName>
    </submittedName>
</protein>
<sequence>MFVPQFQEHANASIARNIIKTSPSAVLNSRSHLTKSASLRTAKKPSKLQELSKRISSLGLFHPLSTADNHRASEEVGQRVSGEYSQSQRPQTEGGYVVQSPSKGVFDGQDEDTGDKWTLKEYKFPQPPRGGPLPLRRRNSEGEPRRTLHPRPGSVPASSHLAAATQDSPLTWANSRSFGAPHWPSVDLSEHAARFRNLDHAYTVDKYGLRDWKEIPRINRPNNAEFVTIGNEKLEYRRTEIYGSNVWRIGPINLDENAKCLQNGAENYGTIQEPQSQEGAKVHGSNHLKPATQLASDVFSSNSFPTSTVKGKNKMPIQEELQKEPAVDHAYKELTSGTRLWKWMPHINLEETYGPYMNGNEKLEYVGTGKTGRNYWRIIGKVEPFGDTGSSHLRPVERSESRITPVLFDDSLFTHFTPDISKIFKSPLDPCRNGAETSEPVQESNSYNEATDQTQAYVLLDLDTQIKQCSAQQMTLRDMRNRFSRGEMTPADVQRKLSNPIDDRVKRQIGRATVRIQRQVDVHLKDAAEKIEIHQGEVRRLDRIVAEMKGTIASLQGKLQESEEKQKATLTMLEHARIEESNAKSKVWEHEALISELKKIPNVGPRIDWYQKMVQRSLPSFNRSTGEKVNSKSDSMNEEVDRHGRMEDAFPKHWVLQDAMSKRGDSSY</sequence>
<feature type="compositionally biased region" description="Basic and acidic residues" evidence="2">
    <location>
        <begin position="114"/>
        <end position="123"/>
    </location>
</feature>
<proteinExistence type="predicted"/>
<evidence type="ECO:0000256" key="1">
    <source>
        <dbReference type="SAM" id="Coils"/>
    </source>
</evidence>
<comment type="caution">
    <text evidence="3">The sequence shown here is derived from an EMBL/GenBank/DDBJ whole genome shotgun (WGS) entry which is preliminary data.</text>
</comment>
<feature type="coiled-coil region" evidence="1">
    <location>
        <begin position="524"/>
        <end position="565"/>
    </location>
</feature>
<evidence type="ECO:0000313" key="3">
    <source>
        <dbReference type="EMBL" id="KAF4627320.1"/>
    </source>
</evidence>
<feature type="compositionally biased region" description="Basic and acidic residues" evidence="2">
    <location>
        <begin position="68"/>
        <end position="77"/>
    </location>
</feature>
<reference evidence="3 4" key="1">
    <citation type="submission" date="2020-03" db="EMBL/GenBank/DDBJ databases">
        <title>Draft Genome Sequence of Cudoniella acicularis.</title>
        <authorList>
            <person name="Buettner E."/>
            <person name="Kellner H."/>
        </authorList>
    </citation>
    <scope>NUCLEOTIDE SEQUENCE [LARGE SCALE GENOMIC DNA]</scope>
    <source>
        <strain evidence="3 4">DSM 108380</strain>
    </source>
</reference>
<dbReference type="Proteomes" id="UP000566819">
    <property type="component" value="Unassembled WGS sequence"/>
</dbReference>
<feature type="region of interest" description="Disordered" evidence="2">
    <location>
        <begin position="29"/>
        <end position="48"/>
    </location>
</feature>
<feature type="compositionally biased region" description="Polar residues" evidence="2">
    <location>
        <begin position="29"/>
        <end position="39"/>
    </location>
</feature>
<accession>A0A8H4RBZ5</accession>
<evidence type="ECO:0000313" key="4">
    <source>
        <dbReference type="Proteomes" id="UP000566819"/>
    </source>
</evidence>
<name>A0A8H4RBZ5_9HELO</name>
<dbReference type="AlphaFoldDB" id="A0A8H4RBZ5"/>
<keyword evidence="4" id="KW-1185">Reference proteome</keyword>
<dbReference type="EMBL" id="JAAMPI010000988">
    <property type="protein sequence ID" value="KAF4627320.1"/>
    <property type="molecule type" value="Genomic_DNA"/>
</dbReference>
<feature type="region of interest" description="Disordered" evidence="2">
    <location>
        <begin position="621"/>
        <end position="645"/>
    </location>
</feature>
<feature type="region of interest" description="Disordered" evidence="2">
    <location>
        <begin position="66"/>
        <end position="162"/>
    </location>
</feature>